<keyword evidence="12" id="KW-1185">Reference proteome</keyword>
<dbReference type="GeneID" id="17323010"/>
<dbReference type="GO" id="GO:0061630">
    <property type="term" value="F:ubiquitin protein ligase activity"/>
    <property type="evidence" value="ECO:0007669"/>
    <property type="project" value="UniProtKB-EC"/>
</dbReference>
<dbReference type="PhylomeDB" id="R7QCG2"/>
<dbReference type="GO" id="GO:0006511">
    <property type="term" value="P:ubiquitin-dependent protein catabolic process"/>
    <property type="evidence" value="ECO:0007669"/>
    <property type="project" value="TreeGrafter"/>
</dbReference>
<dbReference type="SMART" id="SM00184">
    <property type="entry name" value="RING"/>
    <property type="match status" value="1"/>
</dbReference>
<dbReference type="STRING" id="2769.R7QCG2"/>
<comment type="catalytic activity">
    <reaction evidence="1">
        <text>S-ubiquitinyl-[E2 ubiquitin-conjugating enzyme]-L-cysteine + [acceptor protein]-L-lysine = [E2 ubiquitin-conjugating enzyme]-L-cysteine + N(6)-ubiquitinyl-[acceptor protein]-L-lysine.</text>
        <dbReference type="EC" id="2.3.2.27"/>
    </reaction>
</comment>
<dbReference type="PROSITE" id="PS50089">
    <property type="entry name" value="ZF_RING_2"/>
    <property type="match status" value="1"/>
</dbReference>
<keyword evidence="5 8" id="KW-0863">Zinc-finger</keyword>
<name>R7QCG2_CHOCR</name>
<feature type="compositionally biased region" description="Basic and acidic residues" evidence="9">
    <location>
        <begin position="1"/>
        <end position="17"/>
    </location>
</feature>
<evidence type="ECO:0000256" key="8">
    <source>
        <dbReference type="PROSITE-ProRule" id="PRU00175"/>
    </source>
</evidence>
<keyword evidence="3" id="KW-0808">Transferase</keyword>
<dbReference type="Gene3D" id="3.30.40.10">
    <property type="entry name" value="Zinc/RING finger domain, C3HC4 (zinc finger)"/>
    <property type="match status" value="1"/>
</dbReference>
<evidence type="ECO:0000256" key="7">
    <source>
        <dbReference type="ARBA" id="ARBA00022833"/>
    </source>
</evidence>
<dbReference type="SUPFAM" id="SSF57850">
    <property type="entry name" value="RING/U-box"/>
    <property type="match status" value="1"/>
</dbReference>
<evidence type="ECO:0000313" key="12">
    <source>
        <dbReference type="Proteomes" id="UP000012073"/>
    </source>
</evidence>
<dbReference type="GO" id="GO:0005634">
    <property type="term" value="C:nucleus"/>
    <property type="evidence" value="ECO:0007669"/>
    <property type="project" value="TreeGrafter"/>
</dbReference>
<dbReference type="PANTHER" id="PTHR45931">
    <property type="entry name" value="SI:CH211-59O9.10"/>
    <property type="match status" value="1"/>
</dbReference>
<evidence type="ECO:0000259" key="10">
    <source>
        <dbReference type="PROSITE" id="PS50089"/>
    </source>
</evidence>
<dbReference type="GO" id="GO:0016567">
    <property type="term" value="P:protein ubiquitination"/>
    <property type="evidence" value="ECO:0007669"/>
    <property type="project" value="UniProtKB-ARBA"/>
</dbReference>
<dbReference type="RefSeq" id="XP_005715277.1">
    <property type="nucleotide sequence ID" value="XM_005715220.1"/>
</dbReference>
<dbReference type="FunFam" id="3.30.40.10:FF:000127">
    <property type="entry name" value="E3 ubiquitin-protein ligase RNF181"/>
    <property type="match status" value="1"/>
</dbReference>
<organism evidence="11 12">
    <name type="scientific">Chondrus crispus</name>
    <name type="common">Carrageen Irish moss</name>
    <name type="synonym">Polymorpha crispa</name>
    <dbReference type="NCBI Taxonomy" id="2769"/>
    <lineage>
        <taxon>Eukaryota</taxon>
        <taxon>Rhodophyta</taxon>
        <taxon>Florideophyceae</taxon>
        <taxon>Rhodymeniophycidae</taxon>
        <taxon>Gigartinales</taxon>
        <taxon>Gigartinaceae</taxon>
        <taxon>Chondrus</taxon>
    </lineage>
</organism>
<dbReference type="InterPro" id="IPR013083">
    <property type="entry name" value="Znf_RING/FYVE/PHD"/>
</dbReference>
<evidence type="ECO:0000256" key="5">
    <source>
        <dbReference type="ARBA" id="ARBA00022771"/>
    </source>
</evidence>
<evidence type="ECO:0000256" key="1">
    <source>
        <dbReference type="ARBA" id="ARBA00000900"/>
    </source>
</evidence>
<evidence type="ECO:0000256" key="9">
    <source>
        <dbReference type="SAM" id="MobiDB-lite"/>
    </source>
</evidence>
<protein>
    <recommendedName>
        <fullName evidence="2">RING-type E3 ubiquitin transferase</fullName>
        <ecNumber evidence="2">2.3.2.27</ecNumber>
    </recommendedName>
</protein>
<dbReference type="AlphaFoldDB" id="R7QCG2"/>
<dbReference type="EMBL" id="HG001731">
    <property type="protein sequence ID" value="CDF35458.1"/>
    <property type="molecule type" value="Genomic_DNA"/>
</dbReference>
<accession>R7QCG2</accession>
<evidence type="ECO:0000256" key="6">
    <source>
        <dbReference type="ARBA" id="ARBA00022786"/>
    </source>
</evidence>
<dbReference type="CDD" id="cd16454">
    <property type="entry name" value="RING-H2_PA-TM-RING"/>
    <property type="match status" value="1"/>
</dbReference>
<dbReference type="KEGG" id="ccp:CHC_T00003966001"/>
<dbReference type="OMA" id="CTCELAQ"/>
<feature type="domain" description="RING-type" evidence="10">
    <location>
        <begin position="96"/>
        <end position="137"/>
    </location>
</feature>
<dbReference type="Proteomes" id="UP000012073">
    <property type="component" value="Unassembled WGS sequence"/>
</dbReference>
<dbReference type="Gramene" id="CDF35458">
    <property type="protein sequence ID" value="CDF35458"/>
    <property type="gene ID" value="CHC_T00003966001"/>
</dbReference>
<sequence length="169" mass="18919">MDLYYQEHDVRPNERDTASTQTSTSTVMLRLALLVARMSEATGPEHERLAAAVDHLLAQVSDTDPSMPGKPPASAESIRTLPVVNMRPGPSGPSSCPICTEEYEFNEPAKRLPCGHTFHADCVVPWLRSHCTCPLCRAELPTDDLAYMQRKRLEKRREAVSQLQHHMLN</sequence>
<dbReference type="InterPro" id="IPR051834">
    <property type="entry name" value="RING_finger_E3_ligase"/>
</dbReference>
<reference evidence="12" key="1">
    <citation type="journal article" date="2013" name="Proc. Natl. Acad. Sci. U.S.A.">
        <title>Genome structure and metabolic features in the red seaweed Chondrus crispus shed light on evolution of the Archaeplastida.</title>
        <authorList>
            <person name="Collen J."/>
            <person name="Porcel B."/>
            <person name="Carre W."/>
            <person name="Ball S.G."/>
            <person name="Chaparro C."/>
            <person name="Tonon T."/>
            <person name="Barbeyron T."/>
            <person name="Michel G."/>
            <person name="Noel B."/>
            <person name="Valentin K."/>
            <person name="Elias M."/>
            <person name="Artiguenave F."/>
            <person name="Arun A."/>
            <person name="Aury J.M."/>
            <person name="Barbosa-Neto J.F."/>
            <person name="Bothwell J.H."/>
            <person name="Bouget F.Y."/>
            <person name="Brillet L."/>
            <person name="Cabello-Hurtado F."/>
            <person name="Capella-Gutierrez S."/>
            <person name="Charrier B."/>
            <person name="Cladiere L."/>
            <person name="Cock J.M."/>
            <person name="Coelho S.M."/>
            <person name="Colleoni C."/>
            <person name="Czjzek M."/>
            <person name="Da Silva C."/>
            <person name="Delage L."/>
            <person name="Denoeud F."/>
            <person name="Deschamps P."/>
            <person name="Dittami S.M."/>
            <person name="Gabaldon T."/>
            <person name="Gachon C.M."/>
            <person name="Groisillier A."/>
            <person name="Herve C."/>
            <person name="Jabbari K."/>
            <person name="Katinka M."/>
            <person name="Kloareg B."/>
            <person name="Kowalczyk N."/>
            <person name="Labadie K."/>
            <person name="Leblanc C."/>
            <person name="Lopez P.J."/>
            <person name="McLachlan D.H."/>
            <person name="Meslet-Cladiere L."/>
            <person name="Moustafa A."/>
            <person name="Nehr Z."/>
            <person name="Nyvall Collen P."/>
            <person name="Panaud O."/>
            <person name="Partensky F."/>
            <person name="Poulain J."/>
            <person name="Rensing S.A."/>
            <person name="Rousvoal S."/>
            <person name="Samson G."/>
            <person name="Symeonidi A."/>
            <person name="Weissenbach J."/>
            <person name="Zambounis A."/>
            <person name="Wincker P."/>
            <person name="Boyen C."/>
        </authorList>
    </citation>
    <scope>NUCLEOTIDE SEQUENCE [LARGE SCALE GENOMIC DNA]</scope>
    <source>
        <strain evidence="12">cv. Stackhouse</strain>
    </source>
</reference>
<dbReference type="OrthoDB" id="2427at2759"/>
<evidence type="ECO:0000256" key="2">
    <source>
        <dbReference type="ARBA" id="ARBA00012483"/>
    </source>
</evidence>
<gene>
    <name evidence="11" type="ORF">CHC_T00003966001</name>
</gene>
<dbReference type="InterPro" id="IPR001841">
    <property type="entry name" value="Znf_RING"/>
</dbReference>
<evidence type="ECO:0000313" key="11">
    <source>
        <dbReference type="EMBL" id="CDF35458.1"/>
    </source>
</evidence>
<keyword evidence="4" id="KW-0479">Metal-binding</keyword>
<proteinExistence type="predicted"/>
<dbReference type="GO" id="GO:0008270">
    <property type="term" value="F:zinc ion binding"/>
    <property type="evidence" value="ECO:0007669"/>
    <property type="project" value="UniProtKB-KW"/>
</dbReference>
<feature type="region of interest" description="Disordered" evidence="9">
    <location>
        <begin position="1"/>
        <end position="23"/>
    </location>
</feature>
<evidence type="ECO:0000256" key="4">
    <source>
        <dbReference type="ARBA" id="ARBA00022723"/>
    </source>
</evidence>
<keyword evidence="7" id="KW-0862">Zinc</keyword>
<keyword evidence="6" id="KW-0833">Ubl conjugation pathway</keyword>
<dbReference type="Pfam" id="PF13639">
    <property type="entry name" value="zf-RING_2"/>
    <property type="match status" value="1"/>
</dbReference>
<evidence type="ECO:0000256" key="3">
    <source>
        <dbReference type="ARBA" id="ARBA00022679"/>
    </source>
</evidence>
<dbReference type="EC" id="2.3.2.27" evidence="2"/>
<dbReference type="PANTHER" id="PTHR45931:SF3">
    <property type="entry name" value="RING ZINC FINGER-CONTAINING PROTEIN"/>
    <property type="match status" value="1"/>
</dbReference>